<dbReference type="AlphaFoldDB" id="A0A0N1KIC2"/>
<feature type="transmembrane region" description="Helical" evidence="1">
    <location>
        <begin position="21"/>
        <end position="42"/>
    </location>
</feature>
<proteinExistence type="predicted"/>
<evidence type="ECO:0000313" key="2">
    <source>
        <dbReference type="EMBL" id="KPD04307.1"/>
    </source>
</evidence>
<keyword evidence="1" id="KW-0812">Transmembrane</keyword>
<dbReference type="OrthoDB" id="6456288at2"/>
<keyword evidence="1" id="KW-0472">Membrane</keyword>
<evidence type="ECO:0000313" key="3">
    <source>
        <dbReference type="Proteomes" id="UP000053226"/>
    </source>
</evidence>
<protein>
    <submittedName>
        <fullName evidence="2">Uncharacterized protein</fullName>
    </submittedName>
</protein>
<accession>A0A0N1KIC2</accession>
<organism evidence="2 3">
    <name type="scientific">Moellerella wisconsensis ATCC 35017</name>
    <dbReference type="NCBI Taxonomy" id="1354267"/>
    <lineage>
        <taxon>Bacteria</taxon>
        <taxon>Pseudomonadati</taxon>
        <taxon>Pseudomonadota</taxon>
        <taxon>Gammaproteobacteria</taxon>
        <taxon>Enterobacterales</taxon>
        <taxon>Morganellaceae</taxon>
        <taxon>Moellerella</taxon>
    </lineage>
</organism>
<comment type="caution">
    <text evidence="2">The sequence shown here is derived from an EMBL/GenBank/DDBJ whole genome shotgun (WGS) entry which is preliminary data.</text>
</comment>
<dbReference type="RefSeq" id="WP_047254903.1">
    <property type="nucleotide sequence ID" value="NZ_CAWMUS010000003.1"/>
</dbReference>
<dbReference type="Proteomes" id="UP000053226">
    <property type="component" value="Unassembled WGS sequence"/>
</dbReference>
<evidence type="ECO:0000256" key="1">
    <source>
        <dbReference type="SAM" id="Phobius"/>
    </source>
</evidence>
<gene>
    <name evidence="2" type="ORF">M992_0420</name>
</gene>
<keyword evidence="3" id="KW-1185">Reference proteome</keyword>
<dbReference type="GeneID" id="79718556"/>
<sequence>MNVIRTLWRWIISSKGRLQAFFDLLLLILSPIIFVPLIASNLDALDKGSFIITLVILCYIQITRWFTHWFCNRKHKV</sequence>
<keyword evidence="1" id="KW-1133">Transmembrane helix</keyword>
<dbReference type="EMBL" id="LGAA01000003">
    <property type="protein sequence ID" value="KPD04307.1"/>
    <property type="molecule type" value="Genomic_DNA"/>
</dbReference>
<name>A0A0N1KIC2_9GAMM</name>
<feature type="transmembrane region" description="Helical" evidence="1">
    <location>
        <begin position="48"/>
        <end position="67"/>
    </location>
</feature>
<reference evidence="2 3" key="1">
    <citation type="submission" date="2015-07" db="EMBL/GenBank/DDBJ databases">
        <title>ATOL: Assembling a taxonomically balanced genome-scale reconstruction of the evolutionary history of the Enterobacteriaceae.</title>
        <authorList>
            <person name="Plunkett G.III."/>
            <person name="Neeno-Eckwall E.C."/>
            <person name="Glasner J.D."/>
            <person name="Perna N.T."/>
        </authorList>
    </citation>
    <scope>NUCLEOTIDE SEQUENCE [LARGE SCALE GENOMIC DNA]</scope>
    <source>
        <strain evidence="2 3">ATCC 35017</strain>
    </source>
</reference>